<comment type="caution">
    <text evidence="14">The sequence shown here is derived from an EMBL/GenBank/DDBJ whole genome shotgun (WGS) entry which is preliminary data.</text>
</comment>
<dbReference type="GO" id="GO:0045340">
    <property type="term" value="F:mercury ion binding"/>
    <property type="evidence" value="ECO:0007669"/>
    <property type="project" value="UniProtKB-UniRule"/>
</dbReference>
<feature type="chain" id="PRO_5016368822" description="Periplasmic mercury ion-binding protein" evidence="12">
    <location>
        <begin position="21"/>
        <end position="98"/>
    </location>
</feature>
<dbReference type="PROSITE" id="PS50846">
    <property type="entry name" value="HMA_2"/>
    <property type="match status" value="1"/>
</dbReference>
<dbReference type="InterPro" id="IPR011795">
    <property type="entry name" value="MerP"/>
</dbReference>
<dbReference type="EMBL" id="QLSX01000007">
    <property type="protein sequence ID" value="RAR60434.1"/>
    <property type="molecule type" value="Genomic_DNA"/>
</dbReference>
<dbReference type="InterPro" id="IPR001802">
    <property type="entry name" value="MerP/CopZ"/>
</dbReference>
<dbReference type="OrthoDB" id="7205933at2"/>
<sequence length="98" mass="10102">MKRLAACIALSATLATSAWAAPQTVTLSVPGMTCAACPITVKAALNKVDGVSHVDVSYPDREAVVTFDDSRTHVEALTEATTNAGSPSSPTPSEADRE</sequence>
<comment type="subunit">
    <text evidence="3">Monomer.</text>
</comment>
<feature type="compositionally biased region" description="Polar residues" evidence="11">
    <location>
        <begin position="79"/>
        <end position="92"/>
    </location>
</feature>
<keyword evidence="8 10" id="KW-0476">Mercury</keyword>
<feature type="domain" description="HMA" evidence="13">
    <location>
        <begin position="23"/>
        <end position="89"/>
    </location>
</feature>
<dbReference type="InterPro" id="IPR006121">
    <property type="entry name" value="HMA_dom"/>
</dbReference>
<comment type="function">
    <text evidence="9 10">Involved in mercury resistance. Acts as a mercury scavenger that specifically binds to a mercuric ion in the periplasm and probably passes it to the cytoplasmic mercuric reductase MerA via the mercuric transport protein MerT.</text>
</comment>
<name>A0A328XMB7_9GAMM</name>
<reference evidence="14 15" key="1">
    <citation type="submission" date="2018-06" db="EMBL/GenBank/DDBJ databases">
        <title>Comparative analysis of microorganisms from saline springs in Andes Mountain Range, Colombia.</title>
        <authorList>
            <person name="Rubin E."/>
        </authorList>
    </citation>
    <scope>NUCLEOTIDE SEQUENCE [LARGE SCALE GENOMIC DNA]</scope>
    <source>
        <strain evidence="14 15">USBA-857</strain>
    </source>
</reference>
<dbReference type="Gene3D" id="3.30.70.100">
    <property type="match status" value="1"/>
</dbReference>
<evidence type="ECO:0000313" key="15">
    <source>
        <dbReference type="Proteomes" id="UP000249700"/>
    </source>
</evidence>
<keyword evidence="4 10" id="KW-0475">Mercuric resistance</keyword>
<evidence type="ECO:0000313" key="14">
    <source>
        <dbReference type="EMBL" id="RAR60434.1"/>
    </source>
</evidence>
<gene>
    <name evidence="10" type="primary">merP</name>
    <name evidence="14" type="ORF">BCL93_107238</name>
</gene>
<keyword evidence="6 12" id="KW-0732">Signal</keyword>
<evidence type="ECO:0000256" key="9">
    <source>
        <dbReference type="ARBA" id="ARBA00045344"/>
    </source>
</evidence>
<keyword evidence="5 10" id="KW-0479">Metal-binding</keyword>
<evidence type="ECO:0000256" key="4">
    <source>
        <dbReference type="ARBA" id="ARBA00022466"/>
    </source>
</evidence>
<protein>
    <recommendedName>
        <fullName evidence="10">Periplasmic mercury ion-binding protein</fullName>
    </recommendedName>
</protein>
<dbReference type="Proteomes" id="UP000249700">
    <property type="component" value="Unassembled WGS sequence"/>
</dbReference>
<dbReference type="Pfam" id="PF00403">
    <property type="entry name" value="HMA"/>
    <property type="match status" value="1"/>
</dbReference>
<comment type="similarity">
    <text evidence="2">Belongs to the MerP family.</text>
</comment>
<evidence type="ECO:0000256" key="1">
    <source>
        <dbReference type="ARBA" id="ARBA00004418"/>
    </source>
</evidence>
<evidence type="ECO:0000259" key="13">
    <source>
        <dbReference type="PROSITE" id="PS50846"/>
    </source>
</evidence>
<accession>A0A328XMB7</accession>
<evidence type="ECO:0000256" key="2">
    <source>
        <dbReference type="ARBA" id="ARBA00005938"/>
    </source>
</evidence>
<dbReference type="InterPro" id="IPR017969">
    <property type="entry name" value="Heavy-metal-associated_CS"/>
</dbReference>
<dbReference type="RefSeq" id="WP_112055405.1">
    <property type="nucleotide sequence ID" value="NZ_JABVXC010000004.1"/>
</dbReference>
<comment type="subcellular location">
    <subcellularLocation>
        <location evidence="1 10">Periplasm</location>
    </subcellularLocation>
</comment>
<dbReference type="NCBIfam" id="TIGR02052">
    <property type="entry name" value="MerP"/>
    <property type="match status" value="1"/>
</dbReference>
<dbReference type="GO" id="GO:0015097">
    <property type="term" value="F:mercury ion transmembrane transporter activity"/>
    <property type="evidence" value="ECO:0007669"/>
    <property type="project" value="UniProtKB-UniRule"/>
</dbReference>
<evidence type="ECO:0000256" key="3">
    <source>
        <dbReference type="ARBA" id="ARBA00011245"/>
    </source>
</evidence>
<dbReference type="AlphaFoldDB" id="A0A328XMB7"/>
<evidence type="ECO:0000256" key="6">
    <source>
        <dbReference type="ARBA" id="ARBA00022729"/>
    </source>
</evidence>
<dbReference type="SUPFAM" id="SSF55008">
    <property type="entry name" value="HMA, heavy metal-associated domain"/>
    <property type="match status" value="1"/>
</dbReference>
<dbReference type="PROSITE" id="PS01047">
    <property type="entry name" value="HMA_1"/>
    <property type="match status" value="1"/>
</dbReference>
<evidence type="ECO:0000256" key="11">
    <source>
        <dbReference type="SAM" id="MobiDB-lite"/>
    </source>
</evidence>
<dbReference type="PRINTS" id="PR00946">
    <property type="entry name" value="HGSCAVENGER"/>
</dbReference>
<dbReference type="CDD" id="cd00371">
    <property type="entry name" value="HMA"/>
    <property type="match status" value="1"/>
</dbReference>
<dbReference type="InterPro" id="IPR036163">
    <property type="entry name" value="HMA_dom_sf"/>
</dbReference>
<feature type="region of interest" description="Disordered" evidence="11">
    <location>
        <begin position="76"/>
        <end position="98"/>
    </location>
</feature>
<evidence type="ECO:0000256" key="7">
    <source>
        <dbReference type="ARBA" id="ARBA00022764"/>
    </source>
</evidence>
<evidence type="ECO:0000256" key="8">
    <source>
        <dbReference type="ARBA" id="ARBA00022914"/>
    </source>
</evidence>
<evidence type="ECO:0000256" key="12">
    <source>
        <dbReference type="SAM" id="SignalP"/>
    </source>
</evidence>
<keyword evidence="7 10" id="KW-0574">Periplasm</keyword>
<evidence type="ECO:0000256" key="5">
    <source>
        <dbReference type="ARBA" id="ARBA00022723"/>
    </source>
</evidence>
<feature type="signal peptide" evidence="12">
    <location>
        <begin position="1"/>
        <end position="20"/>
    </location>
</feature>
<evidence type="ECO:0000256" key="10">
    <source>
        <dbReference type="RuleBase" id="RU361212"/>
    </source>
</evidence>
<dbReference type="GO" id="GO:0042597">
    <property type="term" value="C:periplasmic space"/>
    <property type="evidence" value="ECO:0007669"/>
    <property type="project" value="UniProtKB-SubCell"/>
</dbReference>
<proteinExistence type="inferred from homology"/>
<organism evidence="14 15">
    <name type="scientific">Onishia taeanensis</name>
    <dbReference type="NCBI Taxonomy" id="284577"/>
    <lineage>
        <taxon>Bacteria</taxon>
        <taxon>Pseudomonadati</taxon>
        <taxon>Pseudomonadota</taxon>
        <taxon>Gammaproteobacteria</taxon>
        <taxon>Oceanospirillales</taxon>
        <taxon>Halomonadaceae</taxon>
        <taxon>Onishia</taxon>
    </lineage>
</organism>
<dbReference type="FunFam" id="3.30.70.100:FF:000001">
    <property type="entry name" value="ATPase copper transporting beta"/>
    <property type="match status" value="1"/>
</dbReference>